<sequence>MDAFPSPPRDADSPLSDADSPRNARASRNLAVARWLLGDAGRAVLAALPPYRSDDVFALTARLRREGLDADQAASALTLSRLRARAAAKFGERAGAMFFTADGYEQATRLSVGALHAARFVEAGARRVIDFGCGIGADSLAFTLAGLDVAAIESDPVAALYAAANAPKAKVTCANGLATELPDADAIWLDPARRAEDGRRIASPERWIPPFSRALSLARGFPLAGIKVAPGIAYHALPPRAFVEWISERGQLLEAVVWLGMGTGRAATIDGERLDSGAKTADEPAVFVAPRPLGPLLFEPDPAIVRSGGIARLCEKHGLAPVSEGIAYLTGEAVPPHCAAFEVLDVVVPEAKRIKRSLAAHGIGRTEVKKRGTEVDVAAMAKKLSGRGGDAGVVLFSPVLGRHRAIVARRTAVTF</sequence>
<gene>
    <name evidence="3" type="ORF">A4H34_05530</name>
</gene>
<dbReference type="SUPFAM" id="SSF53335">
    <property type="entry name" value="S-adenosyl-L-methionine-dependent methyltransferases"/>
    <property type="match status" value="1"/>
</dbReference>
<comment type="caution">
    <text evidence="3">The sequence shown here is derived from an EMBL/GenBank/DDBJ whole genome shotgun (WGS) entry which is preliminary data.</text>
</comment>
<feature type="region of interest" description="Disordered" evidence="1">
    <location>
        <begin position="1"/>
        <end position="23"/>
    </location>
</feature>
<organism evidence="3 4">
    <name type="scientific">Peptidiphaga gingivicola</name>
    <dbReference type="NCBI Taxonomy" id="2741497"/>
    <lineage>
        <taxon>Bacteria</taxon>
        <taxon>Bacillati</taxon>
        <taxon>Actinomycetota</taxon>
        <taxon>Actinomycetes</taxon>
        <taxon>Actinomycetales</taxon>
        <taxon>Actinomycetaceae</taxon>
        <taxon>Peptidiphaga</taxon>
    </lineage>
</organism>
<dbReference type="Gene3D" id="3.40.50.150">
    <property type="entry name" value="Vaccinia Virus protein VP39"/>
    <property type="match status" value="1"/>
</dbReference>
<dbReference type="Proteomes" id="UP000078368">
    <property type="component" value="Unassembled WGS sequence"/>
</dbReference>
<dbReference type="Pfam" id="PF18096">
    <property type="entry name" value="Thump_like"/>
    <property type="match status" value="1"/>
</dbReference>
<dbReference type="InterPro" id="IPR041497">
    <property type="entry name" value="Thump-like"/>
</dbReference>
<dbReference type="STRING" id="1823756.A4H34_05530"/>
<dbReference type="RefSeq" id="WP_082903083.1">
    <property type="nucleotide sequence ID" value="NZ_LVZK01000001.1"/>
</dbReference>
<dbReference type="AlphaFoldDB" id="A0A179B5D8"/>
<dbReference type="EMBL" id="LVZK01000001">
    <property type="protein sequence ID" value="OAP86589.1"/>
    <property type="molecule type" value="Genomic_DNA"/>
</dbReference>
<keyword evidence="4" id="KW-1185">Reference proteome</keyword>
<name>A0A179B5D8_9ACTO</name>
<feature type="domain" description="THUMP-like" evidence="2">
    <location>
        <begin position="340"/>
        <end position="410"/>
    </location>
</feature>
<reference evidence="3 4" key="1">
    <citation type="submission" date="2016-04" db="EMBL/GenBank/DDBJ databases">
        <title>Peptidophaga gingivicola gen. nov., sp. nov., isolated from human subgingival plaque.</title>
        <authorList>
            <person name="Beall C.J."/>
            <person name="Mokrzan E.M."/>
            <person name="Griffen A.L."/>
            <person name="Leys E.J."/>
        </authorList>
    </citation>
    <scope>NUCLEOTIDE SEQUENCE [LARGE SCALE GENOMIC DNA]</scope>
    <source>
        <strain evidence="3 4">BA112</strain>
    </source>
</reference>
<evidence type="ECO:0000256" key="1">
    <source>
        <dbReference type="SAM" id="MobiDB-lite"/>
    </source>
</evidence>
<evidence type="ECO:0000259" key="2">
    <source>
        <dbReference type="Pfam" id="PF18096"/>
    </source>
</evidence>
<evidence type="ECO:0000313" key="3">
    <source>
        <dbReference type="EMBL" id="OAP86589.1"/>
    </source>
</evidence>
<accession>A0A179B5D8</accession>
<dbReference type="InterPro" id="IPR029063">
    <property type="entry name" value="SAM-dependent_MTases_sf"/>
</dbReference>
<dbReference type="OrthoDB" id="9810570at2"/>
<evidence type="ECO:0000313" key="4">
    <source>
        <dbReference type="Proteomes" id="UP000078368"/>
    </source>
</evidence>
<protein>
    <recommendedName>
        <fullName evidence="2">THUMP-like domain-containing protein</fullName>
    </recommendedName>
</protein>
<proteinExistence type="predicted"/>